<evidence type="ECO:0000313" key="2">
    <source>
        <dbReference type="Proteomes" id="UP001596074"/>
    </source>
</evidence>
<gene>
    <name evidence="1" type="ORF">ACFPZN_47670</name>
</gene>
<sequence>MFTQPTSQANSPHPVHAPKGAAAVALMFSTEAGRHGAETAIARLDEVGFGALRPRAWFFFGAYLVRREDLREAAAAWGRISAAEDIGAHAAAACVLPALDGRAEQAADTFPRLAAHAAELVSEVIWTIFEIGEALARKRRTRAAGGRAYETALLLAEHSGDPLLAENLRRAHTG</sequence>
<evidence type="ECO:0008006" key="3">
    <source>
        <dbReference type="Google" id="ProtNLM"/>
    </source>
</evidence>
<dbReference type="EMBL" id="JBHSON010000110">
    <property type="protein sequence ID" value="MFC5753346.1"/>
    <property type="molecule type" value="Genomic_DNA"/>
</dbReference>
<organism evidence="1 2">
    <name type="scientific">Actinomadura rugatobispora</name>
    <dbReference type="NCBI Taxonomy" id="1994"/>
    <lineage>
        <taxon>Bacteria</taxon>
        <taxon>Bacillati</taxon>
        <taxon>Actinomycetota</taxon>
        <taxon>Actinomycetes</taxon>
        <taxon>Streptosporangiales</taxon>
        <taxon>Thermomonosporaceae</taxon>
        <taxon>Actinomadura</taxon>
    </lineage>
</organism>
<protein>
    <recommendedName>
        <fullName evidence="3">Tetratricopeptide repeat protein</fullName>
    </recommendedName>
</protein>
<name>A0ABW1AFP4_9ACTN</name>
<keyword evidence="2" id="KW-1185">Reference proteome</keyword>
<comment type="caution">
    <text evidence="1">The sequence shown here is derived from an EMBL/GenBank/DDBJ whole genome shotgun (WGS) entry which is preliminary data.</text>
</comment>
<proteinExistence type="predicted"/>
<accession>A0ABW1AFP4</accession>
<evidence type="ECO:0000313" key="1">
    <source>
        <dbReference type="EMBL" id="MFC5753346.1"/>
    </source>
</evidence>
<dbReference type="Proteomes" id="UP001596074">
    <property type="component" value="Unassembled WGS sequence"/>
</dbReference>
<reference evidence="2" key="1">
    <citation type="journal article" date="2019" name="Int. J. Syst. Evol. Microbiol.">
        <title>The Global Catalogue of Microorganisms (GCM) 10K type strain sequencing project: providing services to taxonomists for standard genome sequencing and annotation.</title>
        <authorList>
            <consortium name="The Broad Institute Genomics Platform"/>
            <consortium name="The Broad Institute Genome Sequencing Center for Infectious Disease"/>
            <person name="Wu L."/>
            <person name="Ma J."/>
        </authorList>
    </citation>
    <scope>NUCLEOTIDE SEQUENCE [LARGE SCALE GENOMIC DNA]</scope>
    <source>
        <strain evidence="2">KCTC 42087</strain>
    </source>
</reference>
<dbReference type="RefSeq" id="WP_378290272.1">
    <property type="nucleotide sequence ID" value="NZ_JBHSON010000110.1"/>
</dbReference>